<dbReference type="PROSITE" id="PS00194">
    <property type="entry name" value="THIOREDOXIN_1"/>
    <property type="match status" value="1"/>
</dbReference>
<name>A0A934TPD3_9BURK</name>
<evidence type="ECO:0000256" key="6">
    <source>
        <dbReference type="NCBIfam" id="TIGR01068"/>
    </source>
</evidence>
<keyword evidence="2" id="KW-0813">Transport</keyword>
<dbReference type="AlphaFoldDB" id="A0A934TPD3"/>
<dbReference type="SUPFAM" id="SSF52833">
    <property type="entry name" value="Thioredoxin-like"/>
    <property type="match status" value="1"/>
</dbReference>
<comment type="caution">
    <text evidence="12">The sequence shown here is derived from an EMBL/GenBank/DDBJ whole genome shotgun (WGS) entry which is preliminary data.</text>
</comment>
<feature type="active site" description="Nucleophile" evidence="8">
    <location>
        <position position="34"/>
    </location>
</feature>
<evidence type="ECO:0000256" key="10">
    <source>
        <dbReference type="SAM" id="MobiDB-lite"/>
    </source>
</evidence>
<evidence type="ECO:0000259" key="11">
    <source>
        <dbReference type="PROSITE" id="PS51352"/>
    </source>
</evidence>
<evidence type="ECO:0000256" key="5">
    <source>
        <dbReference type="ARBA" id="ARBA00023284"/>
    </source>
</evidence>
<dbReference type="EMBL" id="JAEPWM010000001">
    <property type="protein sequence ID" value="MBK6004785.1"/>
    <property type="molecule type" value="Genomic_DNA"/>
</dbReference>
<dbReference type="Proteomes" id="UP000630528">
    <property type="component" value="Unassembled WGS sequence"/>
</dbReference>
<dbReference type="GO" id="GO:0045454">
    <property type="term" value="P:cell redox homeostasis"/>
    <property type="evidence" value="ECO:0007669"/>
    <property type="project" value="TreeGrafter"/>
</dbReference>
<evidence type="ECO:0000256" key="2">
    <source>
        <dbReference type="ARBA" id="ARBA00022448"/>
    </source>
</evidence>
<dbReference type="CDD" id="cd02947">
    <property type="entry name" value="TRX_family"/>
    <property type="match status" value="1"/>
</dbReference>
<reference evidence="12" key="2">
    <citation type="submission" date="2021-01" db="EMBL/GenBank/DDBJ databases">
        <authorList>
            <person name="Kang M."/>
        </authorList>
    </citation>
    <scope>NUCLEOTIDE SEQUENCE</scope>
    <source>
        <strain evidence="12">KACC 17527</strain>
    </source>
</reference>
<dbReference type="PROSITE" id="PS51352">
    <property type="entry name" value="THIOREDOXIN_2"/>
    <property type="match status" value="1"/>
</dbReference>
<evidence type="ECO:0000256" key="4">
    <source>
        <dbReference type="ARBA" id="ARBA00023157"/>
    </source>
</evidence>
<dbReference type="PANTHER" id="PTHR45663:SF11">
    <property type="entry name" value="GEO12009P1"/>
    <property type="match status" value="1"/>
</dbReference>
<evidence type="ECO:0000256" key="7">
    <source>
        <dbReference type="PIRNR" id="PIRNR000077"/>
    </source>
</evidence>
<feature type="active site" description="Nucleophile" evidence="8">
    <location>
        <position position="31"/>
    </location>
</feature>
<feature type="site" description="Deprotonates C-terminal active site Cys" evidence="8">
    <location>
        <position position="25"/>
    </location>
</feature>
<sequence length="127" mass="14048">MSAVIEAGERDFDSALAGPRPFLVDFSASWCGPCKAMAPALEAFAQRRGNELPVLKVDIDAAPGLANRYGIRSVPTLMLFRDGKPLATQAGMMSERQLASFVEQHLPPRERTPVEQDPRRPQIELDW</sequence>
<feature type="site" description="Contributes to redox potential value" evidence="8">
    <location>
        <position position="32"/>
    </location>
</feature>
<accession>A0A934TPD3</accession>
<dbReference type="Gene3D" id="3.40.30.10">
    <property type="entry name" value="Glutaredoxin"/>
    <property type="match status" value="1"/>
</dbReference>
<keyword evidence="5 9" id="KW-0676">Redox-active center</keyword>
<reference evidence="12" key="1">
    <citation type="journal article" date="2012" name="J. Microbiol. Biotechnol.">
        <title>Ramlibacter ginsenosidimutans sp. nov., with ginsenoside-converting activity.</title>
        <authorList>
            <person name="Wang L."/>
            <person name="An D.S."/>
            <person name="Kim S.G."/>
            <person name="Jin F.X."/>
            <person name="Kim S.C."/>
            <person name="Lee S.T."/>
            <person name="Im W.T."/>
        </authorList>
    </citation>
    <scope>NUCLEOTIDE SEQUENCE</scope>
    <source>
        <strain evidence="12">KACC 17527</strain>
    </source>
</reference>
<dbReference type="PIRSF" id="PIRSF000077">
    <property type="entry name" value="Thioredoxin"/>
    <property type="match status" value="1"/>
</dbReference>
<dbReference type="PANTHER" id="PTHR45663">
    <property type="entry name" value="GEO12009P1"/>
    <property type="match status" value="1"/>
</dbReference>
<protein>
    <recommendedName>
        <fullName evidence="6 7">Thioredoxin</fullName>
    </recommendedName>
</protein>
<feature type="disulfide bond" description="Redox-active" evidence="9">
    <location>
        <begin position="31"/>
        <end position="34"/>
    </location>
</feature>
<evidence type="ECO:0000313" key="13">
    <source>
        <dbReference type="Proteomes" id="UP000630528"/>
    </source>
</evidence>
<keyword evidence="13" id="KW-1185">Reference proteome</keyword>
<dbReference type="RefSeq" id="WP_201166163.1">
    <property type="nucleotide sequence ID" value="NZ_JAEPWM010000001.1"/>
</dbReference>
<feature type="site" description="Contributes to redox potential value" evidence="8">
    <location>
        <position position="33"/>
    </location>
</feature>
<dbReference type="Pfam" id="PF00085">
    <property type="entry name" value="Thioredoxin"/>
    <property type="match status" value="1"/>
</dbReference>
<gene>
    <name evidence="12" type="primary">trxA</name>
    <name evidence="12" type="ORF">JJB11_01665</name>
</gene>
<dbReference type="GO" id="GO:0005829">
    <property type="term" value="C:cytosol"/>
    <property type="evidence" value="ECO:0007669"/>
    <property type="project" value="TreeGrafter"/>
</dbReference>
<proteinExistence type="inferred from homology"/>
<dbReference type="InterPro" id="IPR017937">
    <property type="entry name" value="Thioredoxin_CS"/>
</dbReference>
<feature type="region of interest" description="Disordered" evidence="10">
    <location>
        <begin position="104"/>
        <end position="127"/>
    </location>
</feature>
<keyword evidence="4 9" id="KW-1015">Disulfide bond</keyword>
<feature type="domain" description="Thioredoxin" evidence="11">
    <location>
        <begin position="1"/>
        <end position="107"/>
    </location>
</feature>
<feature type="compositionally biased region" description="Basic and acidic residues" evidence="10">
    <location>
        <begin position="106"/>
        <end position="127"/>
    </location>
</feature>
<evidence type="ECO:0000256" key="9">
    <source>
        <dbReference type="PIRSR" id="PIRSR000077-4"/>
    </source>
</evidence>
<dbReference type="InterPro" id="IPR005746">
    <property type="entry name" value="Thioredoxin"/>
</dbReference>
<evidence type="ECO:0000256" key="8">
    <source>
        <dbReference type="PIRSR" id="PIRSR000077-1"/>
    </source>
</evidence>
<dbReference type="GO" id="GO:0015035">
    <property type="term" value="F:protein-disulfide reductase activity"/>
    <property type="evidence" value="ECO:0007669"/>
    <property type="project" value="UniProtKB-UniRule"/>
</dbReference>
<dbReference type="PRINTS" id="PR00421">
    <property type="entry name" value="THIOREDOXIN"/>
</dbReference>
<evidence type="ECO:0000256" key="3">
    <source>
        <dbReference type="ARBA" id="ARBA00022982"/>
    </source>
</evidence>
<keyword evidence="3" id="KW-0249">Electron transport</keyword>
<organism evidence="12 13">
    <name type="scientific">Ramlibacter ginsenosidimutans</name>
    <dbReference type="NCBI Taxonomy" id="502333"/>
    <lineage>
        <taxon>Bacteria</taxon>
        <taxon>Pseudomonadati</taxon>
        <taxon>Pseudomonadota</taxon>
        <taxon>Betaproteobacteria</taxon>
        <taxon>Burkholderiales</taxon>
        <taxon>Comamonadaceae</taxon>
        <taxon>Ramlibacter</taxon>
    </lineage>
</organism>
<dbReference type="FunFam" id="3.40.30.10:FF:000001">
    <property type="entry name" value="Thioredoxin"/>
    <property type="match status" value="1"/>
</dbReference>
<evidence type="ECO:0000313" key="12">
    <source>
        <dbReference type="EMBL" id="MBK6004785.1"/>
    </source>
</evidence>
<evidence type="ECO:0000256" key="1">
    <source>
        <dbReference type="ARBA" id="ARBA00008987"/>
    </source>
</evidence>
<dbReference type="InterPro" id="IPR036249">
    <property type="entry name" value="Thioredoxin-like_sf"/>
</dbReference>
<comment type="similarity">
    <text evidence="1 7">Belongs to the thioredoxin family.</text>
</comment>
<dbReference type="NCBIfam" id="TIGR01068">
    <property type="entry name" value="thioredoxin"/>
    <property type="match status" value="1"/>
</dbReference>
<dbReference type="InterPro" id="IPR013766">
    <property type="entry name" value="Thioredoxin_domain"/>
</dbReference>